<dbReference type="PROSITE" id="PS00760">
    <property type="entry name" value="SPASE_I_2"/>
    <property type="match status" value="1"/>
</dbReference>
<evidence type="ECO:0000313" key="12">
    <source>
        <dbReference type="Proteomes" id="UP000279799"/>
    </source>
</evidence>
<evidence type="ECO:0000256" key="5">
    <source>
        <dbReference type="ARBA" id="ARBA00022670"/>
    </source>
</evidence>
<feature type="active site" evidence="7">
    <location>
        <position position="170"/>
    </location>
</feature>
<keyword evidence="12" id="KW-1185">Reference proteome</keyword>
<dbReference type="InterPro" id="IPR000223">
    <property type="entry name" value="Pept_S26A_signal_pept_1"/>
</dbReference>
<dbReference type="InterPro" id="IPR019533">
    <property type="entry name" value="Peptidase_S26"/>
</dbReference>
<reference evidence="11 12" key="1">
    <citation type="submission" date="2018-12" db="EMBL/GenBank/DDBJ databases">
        <authorList>
            <consortium name="Pathogen Informatics"/>
        </authorList>
    </citation>
    <scope>NUCLEOTIDE SEQUENCE [LARGE SCALE GENOMIC DNA]</scope>
    <source>
        <strain evidence="11 12">NCTC12871</strain>
    </source>
</reference>
<dbReference type="InterPro" id="IPR019756">
    <property type="entry name" value="Pept_S26A_signal_pept_1_Ser-AS"/>
</dbReference>
<dbReference type="NCBIfam" id="NF008114">
    <property type="entry name" value="PRK10861.1"/>
    <property type="match status" value="1"/>
</dbReference>
<dbReference type="CDD" id="cd06530">
    <property type="entry name" value="S26_SPase_I"/>
    <property type="match status" value="1"/>
</dbReference>
<keyword evidence="5 8" id="KW-0645">Protease</keyword>
<evidence type="ECO:0000256" key="4">
    <source>
        <dbReference type="ARBA" id="ARBA00019232"/>
    </source>
</evidence>
<keyword evidence="6 8" id="KW-0378">Hydrolase</keyword>
<feature type="transmembrane region" description="Helical" evidence="8">
    <location>
        <begin position="88"/>
        <end position="106"/>
    </location>
</feature>
<sequence>MKSNIAFILLIIAAVIGWKIFEAMGAANSMSIVLTLVTFFCGAFWCYKRFYVLPRAKKQLAEDEANGIELTPEEQQARLKAAEPTETFASLFWVLFLIWIFRSFFFEPFQIPSGSMKPTLRVGDFLLVEKYAYGVRDPIFGKTLIKTGEPQRGDVVVFKAPDSPSQDYIKRVIGLPGDQVFYDSKNRHLMVVLNKNGKPCMKDCEVQQFFYSKPVPDKDFYQVIGQTPDGKMIYSDMHPLLVHETDMQNVSHDILWDQPNPNEMPYYHDYVDQKGYVTHWIVPAKHYFVMGDNRNNSYDSRFWGFVPEQNLVGKATFIWLSLKKKPNEWPTGIRTDRFLMGIY</sequence>
<keyword evidence="8" id="KW-0812">Transmembrane</keyword>
<dbReference type="KEGG" id="adp:NCTC12871_00212"/>
<evidence type="ECO:0000256" key="1">
    <source>
        <dbReference type="ARBA" id="ARBA00000677"/>
    </source>
</evidence>
<dbReference type="EMBL" id="LR134510">
    <property type="protein sequence ID" value="VEJ08797.1"/>
    <property type="molecule type" value="Genomic_DNA"/>
</dbReference>
<dbReference type="GO" id="GO:0004252">
    <property type="term" value="F:serine-type endopeptidase activity"/>
    <property type="evidence" value="ECO:0007669"/>
    <property type="project" value="InterPro"/>
</dbReference>
<name>A0A448TRY9_9PAST</name>
<keyword evidence="8" id="KW-0472">Membrane</keyword>
<dbReference type="PROSITE" id="PS00501">
    <property type="entry name" value="SPASE_I_1"/>
    <property type="match status" value="1"/>
</dbReference>
<evidence type="ECO:0000313" key="11">
    <source>
        <dbReference type="EMBL" id="VEJ08797.1"/>
    </source>
</evidence>
<feature type="transmembrane region" description="Helical" evidence="8">
    <location>
        <begin position="27"/>
        <end position="47"/>
    </location>
</feature>
<dbReference type="PANTHER" id="PTHR43390:SF1">
    <property type="entry name" value="CHLOROPLAST PROCESSING PEPTIDASE"/>
    <property type="match status" value="1"/>
</dbReference>
<comment type="subcellular location">
    <subcellularLocation>
        <location evidence="9">Membrane</location>
        <topology evidence="9">Multi-pass membrane protein</topology>
    </subcellularLocation>
</comment>
<gene>
    <name evidence="11" type="primary">lepB</name>
    <name evidence="11" type="ORF">NCTC12871_00212</name>
</gene>
<dbReference type="GO" id="GO:0006465">
    <property type="term" value="P:signal peptide processing"/>
    <property type="evidence" value="ECO:0007669"/>
    <property type="project" value="InterPro"/>
</dbReference>
<dbReference type="SUPFAM" id="SSF51306">
    <property type="entry name" value="LexA/Signal peptidase"/>
    <property type="match status" value="1"/>
</dbReference>
<dbReference type="PROSITE" id="PS00761">
    <property type="entry name" value="SPASE_I_3"/>
    <property type="match status" value="1"/>
</dbReference>
<comment type="similarity">
    <text evidence="2 9">Belongs to the peptidase S26 family.</text>
</comment>
<dbReference type="Gene3D" id="2.10.109.10">
    <property type="entry name" value="Umud Fragment, subunit A"/>
    <property type="match status" value="1"/>
</dbReference>
<evidence type="ECO:0000256" key="9">
    <source>
        <dbReference type="RuleBase" id="RU362042"/>
    </source>
</evidence>
<proteinExistence type="inferred from homology"/>
<feature type="domain" description="Peptidase S26" evidence="10">
    <location>
        <begin position="86"/>
        <end position="319"/>
    </location>
</feature>
<evidence type="ECO:0000256" key="7">
    <source>
        <dbReference type="PIRSR" id="PIRSR600223-1"/>
    </source>
</evidence>
<dbReference type="NCBIfam" id="TIGR02227">
    <property type="entry name" value="sigpep_I_bact"/>
    <property type="match status" value="1"/>
</dbReference>
<evidence type="ECO:0000259" key="10">
    <source>
        <dbReference type="Pfam" id="PF10502"/>
    </source>
</evidence>
<dbReference type="Proteomes" id="UP000279799">
    <property type="component" value="Chromosome"/>
</dbReference>
<dbReference type="InterPro" id="IPR019758">
    <property type="entry name" value="Pept_S26A_signal_pept_1_CS"/>
</dbReference>
<dbReference type="InterPro" id="IPR036286">
    <property type="entry name" value="LexA/Signal_pep-like_sf"/>
</dbReference>
<dbReference type="GO" id="GO:0016020">
    <property type="term" value="C:membrane"/>
    <property type="evidence" value="ECO:0007669"/>
    <property type="project" value="UniProtKB-SubCell"/>
</dbReference>
<keyword evidence="8" id="KW-1133">Transmembrane helix</keyword>
<evidence type="ECO:0000256" key="8">
    <source>
        <dbReference type="RuleBase" id="RU003993"/>
    </source>
</evidence>
<dbReference type="OrthoDB" id="9815782at2"/>
<evidence type="ECO:0000256" key="6">
    <source>
        <dbReference type="ARBA" id="ARBA00022801"/>
    </source>
</evidence>
<accession>A0A448TRY9</accession>
<dbReference type="PANTHER" id="PTHR43390">
    <property type="entry name" value="SIGNAL PEPTIDASE I"/>
    <property type="match status" value="1"/>
</dbReference>
<dbReference type="EC" id="3.4.21.89" evidence="3 8"/>
<evidence type="ECO:0000256" key="3">
    <source>
        <dbReference type="ARBA" id="ARBA00013208"/>
    </source>
</evidence>
<organism evidence="11 12">
    <name type="scientific">Actinobacillus delphinicola</name>
    <dbReference type="NCBI Taxonomy" id="51161"/>
    <lineage>
        <taxon>Bacteria</taxon>
        <taxon>Pseudomonadati</taxon>
        <taxon>Pseudomonadota</taxon>
        <taxon>Gammaproteobacteria</taxon>
        <taxon>Pasteurellales</taxon>
        <taxon>Pasteurellaceae</taxon>
        <taxon>Actinobacillus</taxon>
    </lineage>
</organism>
<dbReference type="PRINTS" id="PR00727">
    <property type="entry name" value="LEADERPTASE"/>
</dbReference>
<evidence type="ECO:0000256" key="2">
    <source>
        <dbReference type="ARBA" id="ARBA00009370"/>
    </source>
</evidence>
<dbReference type="InterPro" id="IPR019757">
    <property type="entry name" value="Pept_S26A_signal_pept_1_Lys-AS"/>
</dbReference>
<dbReference type="AlphaFoldDB" id="A0A448TRY9"/>
<dbReference type="Pfam" id="PF10502">
    <property type="entry name" value="Peptidase_S26"/>
    <property type="match status" value="1"/>
</dbReference>
<protein>
    <recommendedName>
        <fullName evidence="4 8">Signal peptidase I</fullName>
        <ecNumber evidence="3 8">3.4.21.89</ecNumber>
    </recommendedName>
</protein>
<dbReference type="RefSeq" id="WP_126598175.1">
    <property type="nucleotide sequence ID" value="NZ_LR134510.1"/>
</dbReference>
<comment type="catalytic activity">
    <reaction evidence="1 8">
        <text>Cleavage of hydrophobic, N-terminal signal or leader sequences from secreted and periplasmic proteins.</text>
        <dbReference type="EC" id="3.4.21.89"/>
    </reaction>
</comment>
<feature type="active site" evidence="7">
    <location>
        <position position="115"/>
    </location>
</feature>
<dbReference type="GO" id="GO:0009003">
    <property type="term" value="F:signal peptidase activity"/>
    <property type="evidence" value="ECO:0007669"/>
    <property type="project" value="UniProtKB-EC"/>
</dbReference>